<dbReference type="CDD" id="cd00093">
    <property type="entry name" value="HTH_XRE"/>
    <property type="match status" value="1"/>
</dbReference>
<dbReference type="InterPro" id="IPR012337">
    <property type="entry name" value="RNaseH-like_sf"/>
</dbReference>
<evidence type="ECO:0000313" key="3">
    <source>
        <dbReference type="EMBL" id="TQS18890.1"/>
    </source>
</evidence>
<dbReference type="EMBL" id="VIRM01000028">
    <property type="protein sequence ID" value="TQS18890.1"/>
    <property type="molecule type" value="Genomic_DNA"/>
</dbReference>
<gene>
    <name evidence="3" type="ORF">FLX08_22240</name>
</gene>
<dbReference type="InterPro" id="IPR054353">
    <property type="entry name" value="IstA-like_C"/>
</dbReference>
<comment type="similarity">
    <text evidence="1">Belongs to the transposase IS21/IS408/IS1162 family.</text>
</comment>
<organism evidence="3 4">
    <name type="scientific">Microbispora hainanensis</name>
    <dbReference type="NCBI Taxonomy" id="568844"/>
    <lineage>
        <taxon>Bacteria</taxon>
        <taxon>Bacillati</taxon>
        <taxon>Actinomycetota</taxon>
        <taxon>Actinomycetes</taxon>
        <taxon>Streptosporangiales</taxon>
        <taxon>Streptosporangiaceae</taxon>
        <taxon>Microbispora</taxon>
    </lineage>
</organism>
<dbReference type="AlphaFoldDB" id="A0A544YQ57"/>
<dbReference type="Gene3D" id="1.10.10.60">
    <property type="entry name" value="Homeodomain-like"/>
    <property type="match status" value="1"/>
</dbReference>
<sequence>MLTQGEDVEAHALRARGWSISAIARHLGRDRKTVRAYLNGEREPGKRRPAGPDAFAVVEDYCRIRLRQDPHLQATTLFEEVAGLGYAGAYSSFTRAIRRGRLRPHCEPCQQVRGRDVAIINHEPGEETQWDWVHLPDPPQGWGWPREAYLLVGSLPYSGRWRGWLSPSTDQPHLVQGLHEVCVRLGGLTLGWRFDRMSTVYDRHRDEVSATFAPVAKYYGVRVDLCPPRRGQRKGSVEKSNDYAAQRWWRTLGDEVTVERAQASLDAWCERTGDLRVRWKNTQKMTVATFAAAEPLVPLPRSPYPAELRVDRTVSPQALVCFDGNFYSVPPGHRGRQVTVTRRLDADVLDIVSAAGNTLARHRLQPRGAHAVVRADEHVAALEKTVLAAASDQRAPCRRKKRIPPSAEAQAEAERIRARLSGQVGAATATGDGGQSGPVVDFAAYAAAARPLTGGNSHQAAGDN</sequence>
<dbReference type="NCBIfam" id="NF033546">
    <property type="entry name" value="transpos_IS21"/>
    <property type="match status" value="1"/>
</dbReference>
<dbReference type="Gene3D" id="3.30.420.10">
    <property type="entry name" value="Ribonuclease H-like superfamily/Ribonuclease H"/>
    <property type="match status" value="1"/>
</dbReference>
<dbReference type="Proteomes" id="UP000316541">
    <property type="component" value="Unassembled WGS sequence"/>
</dbReference>
<dbReference type="PROSITE" id="PS50994">
    <property type="entry name" value="INTEGRASE"/>
    <property type="match status" value="1"/>
</dbReference>
<accession>A0A544YQ57</accession>
<dbReference type="PANTHER" id="PTHR35004:SF7">
    <property type="entry name" value="INTEGRASE PROTEIN"/>
    <property type="match status" value="1"/>
</dbReference>
<dbReference type="InterPro" id="IPR036397">
    <property type="entry name" value="RNaseH_sf"/>
</dbReference>
<dbReference type="PANTHER" id="PTHR35004">
    <property type="entry name" value="TRANSPOSASE RV3428C-RELATED"/>
    <property type="match status" value="1"/>
</dbReference>
<dbReference type="SUPFAM" id="SSF53098">
    <property type="entry name" value="Ribonuclease H-like"/>
    <property type="match status" value="1"/>
</dbReference>
<dbReference type="InterPro" id="IPR001584">
    <property type="entry name" value="Integrase_cat-core"/>
</dbReference>
<reference evidence="3 4" key="1">
    <citation type="submission" date="2019-07" db="EMBL/GenBank/DDBJ databases">
        <title>Microbispora hainanensis DSM 45428.</title>
        <authorList>
            <person name="Thawai C."/>
        </authorList>
    </citation>
    <scope>NUCLEOTIDE SEQUENCE [LARGE SCALE GENOMIC DNA]</scope>
    <source>
        <strain evidence="3 4">DSM 45428</strain>
    </source>
</reference>
<protein>
    <submittedName>
        <fullName evidence="3">IS21 family transposase</fullName>
    </submittedName>
</protein>
<comment type="caution">
    <text evidence="3">The sequence shown here is derived from an EMBL/GenBank/DDBJ whole genome shotgun (WGS) entry which is preliminary data.</text>
</comment>
<feature type="domain" description="Integrase catalytic" evidence="2">
    <location>
        <begin position="120"/>
        <end position="306"/>
    </location>
</feature>
<evidence type="ECO:0000259" key="2">
    <source>
        <dbReference type="PROSITE" id="PS50994"/>
    </source>
</evidence>
<dbReference type="GO" id="GO:0015074">
    <property type="term" value="P:DNA integration"/>
    <property type="evidence" value="ECO:0007669"/>
    <property type="project" value="InterPro"/>
</dbReference>
<dbReference type="GO" id="GO:0003676">
    <property type="term" value="F:nucleic acid binding"/>
    <property type="evidence" value="ECO:0007669"/>
    <property type="project" value="InterPro"/>
</dbReference>
<dbReference type="InterPro" id="IPR001387">
    <property type="entry name" value="Cro/C1-type_HTH"/>
</dbReference>
<evidence type="ECO:0000313" key="4">
    <source>
        <dbReference type="Proteomes" id="UP000316541"/>
    </source>
</evidence>
<proteinExistence type="inferred from homology"/>
<evidence type="ECO:0000256" key="1">
    <source>
        <dbReference type="ARBA" id="ARBA00009277"/>
    </source>
</evidence>
<dbReference type="Pfam" id="PF22483">
    <property type="entry name" value="Mu-transpos_C_2"/>
    <property type="match status" value="1"/>
</dbReference>
<name>A0A544YQ57_9ACTN</name>